<dbReference type="Pfam" id="PF12783">
    <property type="entry name" value="Sec7-like_HUS"/>
    <property type="match status" value="1"/>
</dbReference>
<dbReference type="FunFam" id="1.10.1000.11:FF:000002">
    <property type="entry name" value="Cytohesin 1"/>
    <property type="match status" value="1"/>
</dbReference>
<dbReference type="SUPFAM" id="SSF48425">
    <property type="entry name" value="Sec7 domain"/>
    <property type="match status" value="1"/>
</dbReference>
<dbReference type="InterPro" id="IPR035999">
    <property type="entry name" value="Sec7_dom_sf"/>
</dbReference>
<dbReference type="SUPFAM" id="SSF48371">
    <property type="entry name" value="ARM repeat"/>
    <property type="match status" value="1"/>
</dbReference>
<evidence type="ECO:0000259" key="3">
    <source>
        <dbReference type="PROSITE" id="PS50190"/>
    </source>
</evidence>
<dbReference type="PROSITE" id="PS50190">
    <property type="entry name" value="SEC7"/>
    <property type="match status" value="1"/>
</dbReference>
<reference evidence="4" key="1">
    <citation type="journal article" date="2011" name="PLoS Biol.">
        <title>Gene gain and loss during evolution of obligate parasitism in the white rust pathogen of Arabidopsis thaliana.</title>
        <authorList>
            <person name="Kemen E."/>
            <person name="Gardiner A."/>
            <person name="Schultz-Larsen T."/>
            <person name="Kemen A.C."/>
            <person name="Balmuth A.L."/>
            <person name="Robert-Seilaniantz A."/>
            <person name="Bailey K."/>
            <person name="Holub E."/>
            <person name="Studholme D.J."/>
            <person name="Maclean D."/>
            <person name="Jones J.D."/>
        </authorList>
    </citation>
    <scope>NUCLEOTIDE SEQUENCE</scope>
</reference>
<feature type="domain" description="SEC7" evidence="3">
    <location>
        <begin position="350"/>
        <end position="544"/>
    </location>
</feature>
<dbReference type="EMBL" id="FR824196">
    <property type="protein sequence ID" value="CCA22346.1"/>
    <property type="molecule type" value="Genomic_DNA"/>
</dbReference>
<proteinExistence type="predicted"/>
<evidence type="ECO:0000256" key="2">
    <source>
        <dbReference type="ARBA" id="ARBA00022490"/>
    </source>
</evidence>
<dbReference type="InterPro" id="IPR016024">
    <property type="entry name" value="ARM-type_fold"/>
</dbReference>
<dbReference type="InterPro" id="IPR032691">
    <property type="entry name" value="Mon2/Sec7/BIG1-like_HUS"/>
</dbReference>
<dbReference type="Pfam" id="PF01369">
    <property type="entry name" value="Sec7"/>
    <property type="match status" value="1"/>
</dbReference>
<dbReference type="GO" id="GO:0005737">
    <property type="term" value="C:cytoplasm"/>
    <property type="evidence" value="ECO:0007669"/>
    <property type="project" value="UniProtKB-SubCell"/>
</dbReference>
<dbReference type="PANTHER" id="PTHR10663">
    <property type="entry name" value="GUANYL-NUCLEOTIDE EXCHANGE FACTOR"/>
    <property type="match status" value="1"/>
</dbReference>
<dbReference type="GO" id="GO:0005085">
    <property type="term" value="F:guanyl-nucleotide exchange factor activity"/>
    <property type="evidence" value="ECO:0007669"/>
    <property type="project" value="InterPro"/>
</dbReference>
<evidence type="ECO:0000313" key="4">
    <source>
        <dbReference type="EMBL" id="CCA22346.1"/>
    </source>
</evidence>
<dbReference type="SMART" id="SM00222">
    <property type="entry name" value="Sec7"/>
    <property type="match status" value="1"/>
</dbReference>
<dbReference type="Pfam" id="PF09324">
    <property type="entry name" value="Sec7-like_HDS"/>
    <property type="match status" value="1"/>
</dbReference>
<dbReference type="CDD" id="cd00171">
    <property type="entry name" value="Sec7"/>
    <property type="match status" value="1"/>
</dbReference>
<sequence>MENFDQRVQHETKLQFHSNSQFPANFTPNSRQFPAKWTGDTMYPSVAALLFNVDLNIDLNLTLRPPPSSFPSVLHKDAFLLFRSLCRISMRSIAEDASFSTSVLSIPSSPAPLTSNAPHPLPDDPFAFQSKILSLELVQFIIHHAGPSFRRGDRFIHAIRQYLCQSLLQNCTSNNTNIVGLSLQLFLSLIQHFKQFLRAEIEIFITSVFLRLLQSENSSFDHKMLVLEVLHSVCDDASFLGEIFLNYDCDSLGSDLFRSIVDVLARVAKGKSQRELQASYGHLSSSARLKMTQNDSAITVKGLECLSSIAGSLKKAAHFIDTQTIVPIVKVENDAILEEIVPSALDAIEAFDRKKKRQEEIATGILKFNVKPAAGIQFLVERGHLQSDPRSVGIFLLNFNAKLNKTELGEFLGREPAYQNGYCIKILHEFVDLLDFSGMEIDLAIRHFLSKFRLPGESQKIDRIMEKFAERYFQHAGHMFPSADTAFILSFSIIMLQTDLHNPSVVEEKKMDKASFIRNNRGINNGQDLPEEYLGGIYDRIKASPISLKEDDAIRAKNDLRRPGPGNSFFGASSALNDRMRRDAYSRERETMVRQSEALFKRRNPAVHSPHQSDGKPVSKMYRELDTLAGPCHVRPMFETLWAPLLACCSVVFESSETPVAIQLCLDAFRHAIHLAARLEMPAERDAFVTVLAKFTALHTIESRAIRLKNIEAIQTLISISVKEGDYLMDAWRDILQCISQLAKIQLHGIGAEAEFFGSPASKKSISSPNTMIDDRIAVENGNATRILQEIDALASDRVFSSSMHLNDKAVQEFIQQLCVVSLSECSGISNNRVAIPNADPNASSSFPRVYCLQKLVEVADMNMHTRSRVVWDSMWKVLSRHFTTIGCHENLSVAMYAIDSLKQLSMKFLEREELKDFNFQRLFLTPFEIIMANASSLEIRELVLRCVENMILARVGNIKSGWKTIWAVLRVAAETFDPLGGQKERGIIGLGFQIAKRSLTDHLGRMMDVFVDAVECVLAFAVCQDQGEELLEKSVECVELLEGVCFEQLAVGNVTEKEIGGKRIAFRKKTIGNKRKGEKRYEKSETLELLETEIDAATSRLVRCRAVGIDAGTNYKEVSTGTDAGPNGEPVMSVSTGIDAGTGGEERFGDTVSGTGTVGGLLRFQVEERNGLEGGVYTDSAAHLRLWWPVLTALATLASDRRLDVRWMALHALFDALKKHGLQFSGRLWSMIFRGILIPLLHEIQLAEAEDTEEPRLKVPTTLERCWKASQTNAQTRAEHCLSPTNAETQWRNNTLVSATSTMCLERLLDLFGAFYDRIGFLPEVIFVLGNCMEEKEELAVAAATSLEQMLVVHGTKFPENVWGLIADELCAVMMRVTPTWTAAPVQNAVISMYPDVVSQLELQFTSNDKSAEDRIPDKTHLIVLLALQKIFGRVLSAFVKGKVRLVDAHANNLSRCLKQSYESCEFLNRNFQLRRQLATKGWEYGVDGRDDVAPNVLLQEVEGKLACGKVLVERVLQNKKRDEARRELTILLRASMAQYLVWCGVWSAEGMEERTGRRAMQADAEVCVMRYQRFWVSIFPRLAHFPKNELERYLVWLFPLLNDFIKVDDVEVRKALVSVYQQGILQFLPIEHNQ</sequence>
<dbReference type="PANTHER" id="PTHR10663:SF375">
    <property type="entry name" value="LD29171P"/>
    <property type="match status" value="1"/>
</dbReference>
<keyword evidence="2" id="KW-0963">Cytoplasm</keyword>
<comment type="subcellular location">
    <subcellularLocation>
        <location evidence="1">Cytoplasm</location>
    </subcellularLocation>
</comment>
<reference evidence="4" key="2">
    <citation type="submission" date="2011-02" db="EMBL/GenBank/DDBJ databases">
        <authorList>
            <person name="MacLean D."/>
        </authorList>
    </citation>
    <scope>NUCLEOTIDE SEQUENCE</scope>
</reference>
<dbReference type="Pfam" id="PF20252">
    <property type="entry name" value="BIG2_C"/>
    <property type="match status" value="1"/>
</dbReference>
<dbReference type="InterPro" id="IPR015403">
    <property type="entry name" value="Mon2/Sec7/BIG1-like_HDS"/>
</dbReference>
<dbReference type="Gene3D" id="1.10.1000.11">
    <property type="entry name" value="Arf Nucleotide-binding Site Opener,domain 2"/>
    <property type="match status" value="1"/>
</dbReference>
<dbReference type="InterPro" id="IPR023394">
    <property type="entry name" value="Sec7_C_sf"/>
</dbReference>
<accession>F0WM19</accession>
<dbReference type="Gene3D" id="1.10.220.20">
    <property type="match status" value="1"/>
</dbReference>
<name>F0WM19_9STRA</name>
<protein>
    <submittedName>
        <fullName evidence="4">Brefeldin Ainhibited guanine nucleotideexchange protein putative</fullName>
    </submittedName>
</protein>
<dbReference type="InterPro" id="IPR046455">
    <property type="entry name" value="Sec7/BIG1-like_C"/>
</dbReference>
<dbReference type="InterPro" id="IPR000904">
    <property type="entry name" value="Sec7_dom"/>
</dbReference>
<organism evidence="4">
    <name type="scientific">Albugo laibachii Nc14</name>
    <dbReference type="NCBI Taxonomy" id="890382"/>
    <lineage>
        <taxon>Eukaryota</taxon>
        <taxon>Sar</taxon>
        <taxon>Stramenopiles</taxon>
        <taxon>Oomycota</taxon>
        <taxon>Peronosporomycetes</taxon>
        <taxon>Albuginales</taxon>
        <taxon>Albuginaceae</taxon>
        <taxon>Albugo</taxon>
    </lineage>
</organism>
<gene>
    <name evidence="4" type="primary">AlNc14C151G7530</name>
    <name evidence="4" type="ORF">ALNC14_084890</name>
</gene>
<evidence type="ECO:0000256" key="1">
    <source>
        <dbReference type="ARBA" id="ARBA00004496"/>
    </source>
</evidence>
<dbReference type="GO" id="GO:0032012">
    <property type="term" value="P:regulation of ARF protein signal transduction"/>
    <property type="evidence" value="ECO:0007669"/>
    <property type="project" value="InterPro"/>
</dbReference>
<dbReference type="HOGENOM" id="CLU_000691_0_0_1"/>